<accession>A0A521EB05</accession>
<dbReference type="InterPro" id="IPR008254">
    <property type="entry name" value="Flavodoxin/NO_synth"/>
</dbReference>
<dbReference type="EMBL" id="FXTJ01000004">
    <property type="protein sequence ID" value="SMO81093.1"/>
    <property type="molecule type" value="Genomic_DNA"/>
</dbReference>
<reference evidence="2 3" key="1">
    <citation type="submission" date="2017-05" db="EMBL/GenBank/DDBJ databases">
        <authorList>
            <person name="Varghese N."/>
            <person name="Submissions S."/>
        </authorList>
    </citation>
    <scope>NUCLEOTIDE SEQUENCE [LARGE SCALE GENOMIC DNA]</scope>
    <source>
        <strain evidence="2 3">DSM 46834</strain>
    </source>
</reference>
<dbReference type="Gene3D" id="3.40.50.360">
    <property type="match status" value="1"/>
</dbReference>
<dbReference type="RefSeq" id="WP_221888181.1">
    <property type="nucleotide sequence ID" value="NZ_FXTJ01000004.1"/>
</dbReference>
<organism evidence="2 3">
    <name type="scientific">Geodermatophilus aquaeductus</name>
    <dbReference type="NCBI Taxonomy" id="1564161"/>
    <lineage>
        <taxon>Bacteria</taxon>
        <taxon>Bacillati</taxon>
        <taxon>Actinomycetota</taxon>
        <taxon>Actinomycetes</taxon>
        <taxon>Geodermatophilales</taxon>
        <taxon>Geodermatophilaceae</taxon>
        <taxon>Geodermatophilus</taxon>
    </lineage>
</organism>
<gene>
    <name evidence="2" type="ORF">SAMN06273567_104392</name>
</gene>
<dbReference type="InterPro" id="IPR029039">
    <property type="entry name" value="Flavoprotein-like_sf"/>
</dbReference>
<evidence type="ECO:0000313" key="3">
    <source>
        <dbReference type="Proteomes" id="UP000317484"/>
    </source>
</evidence>
<proteinExistence type="predicted"/>
<dbReference type="AlphaFoldDB" id="A0A521EB05"/>
<dbReference type="GO" id="GO:0010181">
    <property type="term" value="F:FMN binding"/>
    <property type="evidence" value="ECO:0007669"/>
    <property type="project" value="InterPro"/>
</dbReference>
<sequence>MIRALVVYESVFGDGRAIAHAIAEGLSSSISADVVAAAEAPSEIGPDVGLLVVGGPNHAFGMPRPSTREGAAKQYGADIPDTGAGLHEWLGTVRMPADGLVAAAFDTRGSGHRMLAKMDHASRTEEKLLTRLGARVVAPAEHFFVVDTKGPLVDGEEDRARAWGRTLAELVASRPLTP</sequence>
<dbReference type="SUPFAM" id="SSF52218">
    <property type="entry name" value="Flavoproteins"/>
    <property type="match status" value="1"/>
</dbReference>
<protein>
    <submittedName>
        <fullName evidence="2">Flavodoxin</fullName>
    </submittedName>
</protein>
<dbReference type="Proteomes" id="UP000317484">
    <property type="component" value="Unassembled WGS sequence"/>
</dbReference>
<name>A0A521EB05_9ACTN</name>
<dbReference type="PROSITE" id="PS50902">
    <property type="entry name" value="FLAVODOXIN_LIKE"/>
    <property type="match status" value="1"/>
</dbReference>
<feature type="domain" description="Flavodoxin-like" evidence="1">
    <location>
        <begin position="4"/>
        <end position="168"/>
    </location>
</feature>
<evidence type="ECO:0000313" key="2">
    <source>
        <dbReference type="EMBL" id="SMO81093.1"/>
    </source>
</evidence>
<evidence type="ECO:0000259" key="1">
    <source>
        <dbReference type="PROSITE" id="PS50902"/>
    </source>
</evidence>
<keyword evidence="3" id="KW-1185">Reference proteome</keyword>